<dbReference type="OrthoDB" id="1721975at2759"/>
<dbReference type="SUPFAM" id="SSF54001">
    <property type="entry name" value="Cysteine proteinases"/>
    <property type="match status" value="1"/>
</dbReference>
<dbReference type="EMBL" id="WJXA01000012">
    <property type="protein sequence ID" value="KAF7123789.1"/>
    <property type="molecule type" value="Genomic_DNA"/>
</dbReference>
<feature type="compositionally biased region" description="Polar residues" evidence="1">
    <location>
        <begin position="144"/>
        <end position="159"/>
    </location>
</feature>
<evidence type="ECO:0000313" key="3">
    <source>
        <dbReference type="Proteomes" id="UP000626092"/>
    </source>
</evidence>
<name>A0A834G649_RHOSS</name>
<gene>
    <name evidence="2" type="ORF">RHSIM_Rhsim12G0155600</name>
</gene>
<dbReference type="InterPro" id="IPR038765">
    <property type="entry name" value="Papain-like_cys_pep_sf"/>
</dbReference>
<protein>
    <submittedName>
        <fullName evidence="2">Uncharacterized protein</fullName>
    </submittedName>
</protein>
<dbReference type="Gene3D" id="1.25.40.120">
    <property type="entry name" value="Protein prenylyltransferase"/>
    <property type="match status" value="1"/>
</dbReference>
<keyword evidence="3" id="KW-1185">Reference proteome</keyword>
<evidence type="ECO:0000313" key="2">
    <source>
        <dbReference type="EMBL" id="KAF7123789.1"/>
    </source>
</evidence>
<dbReference type="Proteomes" id="UP000626092">
    <property type="component" value="Unassembled WGS sequence"/>
</dbReference>
<organism evidence="2 3">
    <name type="scientific">Rhododendron simsii</name>
    <name type="common">Sims's rhododendron</name>
    <dbReference type="NCBI Taxonomy" id="118357"/>
    <lineage>
        <taxon>Eukaryota</taxon>
        <taxon>Viridiplantae</taxon>
        <taxon>Streptophyta</taxon>
        <taxon>Embryophyta</taxon>
        <taxon>Tracheophyta</taxon>
        <taxon>Spermatophyta</taxon>
        <taxon>Magnoliopsida</taxon>
        <taxon>eudicotyledons</taxon>
        <taxon>Gunneridae</taxon>
        <taxon>Pentapetalae</taxon>
        <taxon>asterids</taxon>
        <taxon>Ericales</taxon>
        <taxon>Ericaceae</taxon>
        <taxon>Ericoideae</taxon>
        <taxon>Rhodoreae</taxon>
        <taxon>Rhododendron</taxon>
    </lineage>
</organism>
<accession>A0A834G649</accession>
<feature type="region of interest" description="Disordered" evidence="1">
    <location>
        <begin position="139"/>
        <end position="159"/>
    </location>
</feature>
<dbReference type="AlphaFoldDB" id="A0A834G649"/>
<reference evidence="2" key="1">
    <citation type="submission" date="2019-11" db="EMBL/GenBank/DDBJ databases">
        <authorList>
            <person name="Liu Y."/>
            <person name="Hou J."/>
            <person name="Li T.-Q."/>
            <person name="Guan C.-H."/>
            <person name="Wu X."/>
            <person name="Wu H.-Z."/>
            <person name="Ling F."/>
            <person name="Zhang R."/>
            <person name="Shi X.-G."/>
            <person name="Ren J.-P."/>
            <person name="Chen E.-F."/>
            <person name="Sun J.-M."/>
        </authorList>
    </citation>
    <scope>NUCLEOTIDE SEQUENCE</scope>
    <source>
        <strain evidence="2">Adult_tree_wgs_1</strain>
        <tissue evidence="2">Leaves</tissue>
    </source>
</reference>
<evidence type="ECO:0000256" key="1">
    <source>
        <dbReference type="SAM" id="MobiDB-lite"/>
    </source>
</evidence>
<comment type="caution">
    <text evidence="2">The sequence shown here is derived from an EMBL/GenBank/DDBJ whole genome shotgun (WGS) entry which is preliminary data.</text>
</comment>
<proteinExistence type="predicted"/>
<sequence length="159" mass="17964">MRVSPSLPPEWPYVTPVQQDDGPNPAVPIAYKEEFSETDYFRTVLRRTCFVIVAGDVVTSHLVLHEGKKLRRLATQELLDCNKGLFKRLLKMIFGFERIKNFCTIPSGDEEKMLLALGYGPLAITIVYHRSLNNYRGRDHGLTASPTTTNTSFSKETGD</sequence>